<proteinExistence type="predicted"/>
<dbReference type="Proteomes" id="UP000671914">
    <property type="component" value="Chromosome"/>
</dbReference>
<dbReference type="EMBL" id="CP071696">
    <property type="protein sequence ID" value="QTX05681.1"/>
    <property type="molecule type" value="Genomic_DNA"/>
</dbReference>
<evidence type="ECO:0008006" key="4">
    <source>
        <dbReference type="Google" id="ProtNLM"/>
    </source>
</evidence>
<feature type="signal peptide" evidence="1">
    <location>
        <begin position="1"/>
        <end position="26"/>
    </location>
</feature>
<keyword evidence="1" id="KW-0732">Signal</keyword>
<evidence type="ECO:0000313" key="2">
    <source>
        <dbReference type="EMBL" id="QTX05681.1"/>
    </source>
</evidence>
<accession>A0A975FPE7</accession>
<name>A0A975FPE7_9MICO</name>
<gene>
    <name evidence="2" type="ORF">G127AT_05605</name>
</gene>
<sequence>MALTPRPVARLAAVLCAGALIGTLAACTPDEPKPTKTPAATTDGPIFESDEEAFEAAKAAYERFHEVLADVTASGGQGEENLDEVATGEELELARKDAAEYREVGAHTSGRIELDYDTDIQAFQEPDRGAVIQFTVCEDVSRVDLLDSAGTSLVESDRDPTTPFEVTVEGTTPDSLKVSRRWMHGSFC</sequence>
<organism evidence="2 3">
    <name type="scientific">Agromyces archimandritae</name>
    <dbReference type="NCBI Taxonomy" id="2781962"/>
    <lineage>
        <taxon>Bacteria</taxon>
        <taxon>Bacillati</taxon>
        <taxon>Actinomycetota</taxon>
        <taxon>Actinomycetes</taxon>
        <taxon>Micrococcales</taxon>
        <taxon>Microbacteriaceae</taxon>
        <taxon>Agromyces</taxon>
    </lineage>
</organism>
<dbReference type="RefSeq" id="WP_210900896.1">
    <property type="nucleotide sequence ID" value="NZ_CP071696.1"/>
</dbReference>
<evidence type="ECO:0000256" key="1">
    <source>
        <dbReference type="SAM" id="SignalP"/>
    </source>
</evidence>
<protein>
    <recommendedName>
        <fullName evidence="4">Lipoprotein</fullName>
    </recommendedName>
</protein>
<dbReference type="PROSITE" id="PS51257">
    <property type="entry name" value="PROKAR_LIPOPROTEIN"/>
    <property type="match status" value="1"/>
</dbReference>
<evidence type="ECO:0000313" key="3">
    <source>
        <dbReference type="Proteomes" id="UP000671914"/>
    </source>
</evidence>
<feature type="chain" id="PRO_5036880021" description="Lipoprotein" evidence="1">
    <location>
        <begin position="27"/>
        <end position="188"/>
    </location>
</feature>
<dbReference type="KEGG" id="aarc:G127AT_05605"/>
<reference evidence="2" key="1">
    <citation type="submission" date="2021-03" db="EMBL/GenBank/DDBJ databases">
        <title>Agromyces archimandritus sp. nov., isolated from the cockroach Archimandrita tessellata.</title>
        <authorList>
            <person name="Guzman J."/>
            <person name="Ortuzar M."/>
            <person name="Poehlein A."/>
            <person name="Daniel R."/>
            <person name="Trujillo M."/>
            <person name="Vilcinskas A."/>
        </authorList>
    </citation>
    <scope>NUCLEOTIDE SEQUENCE</scope>
    <source>
        <strain evidence="2">G127AT</strain>
    </source>
</reference>
<keyword evidence="3" id="KW-1185">Reference proteome</keyword>
<dbReference type="AlphaFoldDB" id="A0A975FPE7"/>